<dbReference type="GeneTree" id="ENSGT00940000160328"/>
<dbReference type="Proteomes" id="UP000694395">
    <property type="component" value="Chromosome Y"/>
</dbReference>
<reference evidence="1" key="3">
    <citation type="submission" date="2025-09" db="UniProtKB">
        <authorList>
            <consortium name="Ensembl"/>
        </authorList>
    </citation>
    <scope>IDENTIFICATION</scope>
</reference>
<dbReference type="SUPFAM" id="SSF54637">
    <property type="entry name" value="Thioesterase/thiol ester dehydrase-isomerase"/>
    <property type="match status" value="2"/>
</dbReference>
<dbReference type="InterPro" id="IPR040170">
    <property type="entry name" value="Cytosol_ACT"/>
</dbReference>
<dbReference type="GO" id="GO:0003986">
    <property type="term" value="F:acetyl-CoA hydrolase activity"/>
    <property type="evidence" value="ECO:0007669"/>
    <property type="project" value="TreeGrafter"/>
</dbReference>
<accession>A0A8L0DSN8</accession>
<keyword evidence="2" id="KW-1185">Reference proteome</keyword>
<evidence type="ECO:0000313" key="1">
    <source>
        <dbReference type="Ensembl" id="ENSOMYP00000135861.1"/>
    </source>
</evidence>
<dbReference type="GO" id="GO:0006084">
    <property type="term" value="P:acetyl-CoA metabolic process"/>
    <property type="evidence" value="ECO:0007669"/>
    <property type="project" value="TreeGrafter"/>
</dbReference>
<evidence type="ECO:0000313" key="2">
    <source>
        <dbReference type="Proteomes" id="UP000694395"/>
    </source>
</evidence>
<dbReference type="PANTHER" id="PTHR11049:SF3">
    <property type="entry name" value="ACETYL-COENZYME A THIOESTERASE"/>
    <property type="match status" value="1"/>
</dbReference>
<dbReference type="Gene3D" id="3.10.129.10">
    <property type="entry name" value="Hotdog Thioesterase"/>
    <property type="match status" value="2"/>
</dbReference>
<reference evidence="1" key="1">
    <citation type="submission" date="2020-07" db="EMBL/GenBank/DDBJ databases">
        <title>A long reads based de novo assembly of the rainbow trout Arlee double haploid line genome.</title>
        <authorList>
            <person name="Gao G."/>
            <person name="Palti Y."/>
        </authorList>
    </citation>
    <scope>NUCLEOTIDE SEQUENCE [LARGE SCALE GENOMIC DNA]</scope>
</reference>
<reference evidence="1" key="2">
    <citation type="submission" date="2025-08" db="UniProtKB">
        <authorList>
            <consortium name="Ensembl"/>
        </authorList>
    </citation>
    <scope>IDENTIFICATION</scope>
</reference>
<dbReference type="AlphaFoldDB" id="A0A8L0DSN8"/>
<proteinExistence type="predicted"/>
<dbReference type="GO" id="GO:0005829">
    <property type="term" value="C:cytosol"/>
    <property type="evidence" value="ECO:0007669"/>
    <property type="project" value="TreeGrafter"/>
</dbReference>
<sequence length="411" mass="45976">MRRSFWTGNTELINMKRTQQEGGSSLTSGRKAYVQMCQSIQPRHADHQGDLSTGQLLKWMDTIACLTCVCVCPLAERHAGTAVGQVITITVIEHSPQKGIRVSVQDVRERVEMSVCVADSTFVGKPAGPEKVVLRPVENLGSAEEQLLHSLASERRRLYNEQTFSTLLQDYRGCSRRDPQSAVSTAFTHVESVELVLPPHANHHGNTSGRQILAWMENAATVAARYPLSNRVLWSVDMFRFRGPSSVGNRLVFKAVACNCEEWTANKVCHINSAFLIYQLSNTPGDVPSCPSSHIHQQGLGEEIPHTLSCKEEAPISVPWDKRNQSVCFIEKRKKNCSLKAKNNFHKSLPPVVKGEQNLMEICLHFIQIPHDGAIVLIFNRINCWKIHLSDPKFSSLHPDAVQGEIRLHCF</sequence>
<name>A0A8L0DSN8_ONCMY</name>
<dbReference type="PANTHER" id="PTHR11049">
    <property type="entry name" value="ACYL COENZYME A THIOESTER HYDROLASE"/>
    <property type="match status" value="1"/>
</dbReference>
<protein>
    <submittedName>
        <fullName evidence="1">Acyl-CoA thioesterase 12</fullName>
    </submittedName>
</protein>
<organism evidence="1 2">
    <name type="scientific">Oncorhynchus mykiss</name>
    <name type="common">Rainbow trout</name>
    <name type="synonym">Salmo gairdneri</name>
    <dbReference type="NCBI Taxonomy" id="8022"/>
    <lineage>
        <taxon>Eukaryota</taxon>
        <taxon>Metazoa</taxon>
        <taxon>Chordata</taxon>
        <taxon>Craniata</taxon>
        <taxon>Vertebrata</taxon>
        <taxon>Euteleostomi</taxon>
        <taxon>Actinopterygii</taxon>
        <taxon>Neopterygii</taxon>
        <taxon>Teleostei</taxon>
        <taxon>Protacanthopterygii</taxon>
        <taxon>Salmoniformes</taxon>
        <taxon>Salmonidae</taxon>
        <taxon>Salmoninae</taxon>
        <taxon>Oncorhynchus</taxon>
    </lineage>
</organism>
<dbReference type="InterPro" id="IPR029069">
    <property type="entry name" value="HotDog_dom_sf"/>
</dbReference>
<dbReference type="Ensembl" id="ENSOMYT00000128283.1">
    <property type="protein sequence ID" value="ENSOMYP00000135861.1"/>
    <property type="gene ID" value="ENSOMYG00000027786.2"/>
</dbReference>